<sequence>MRRLLKASLCAAAVASMALSATPAEAQRHGRHVHHGHGRSAFVGGVGIGIGLGGWYGDGFGWPYGGPGWAPGYTVVPGPLVIEERARRPVRPSPPEPVVEPRRGQSPAETEGDRRACNRWAATQPAALADAREFHRMSLDCLQGRGYTVR</sequence>
<evidence type="ECO:0000256" key="2">
    <source>
        <dbReference type="SAM" id="SignalP"/>
    </source>
</evidence>
<feature type="signal peptide" evidence="2">
    <location>
        <begin position="1"/>
        <end position="26"/>
    </location>
</feature>
<evidence type="ECO:0000256" key="1">
    <source>
        <dbReference type="SAM" id="MobiDB-lite"/>
    </source>
</evidence>
<name>A0A7Y6TV36_9BURK</name>
<gene>
    <name evidence="3" type="ORF">HQN59_01890</name>
</gene>
<comment type="caution">
    <text evidence="3">The sequence shown here is derived from an EMBL/GenBank/DDBJ whole genome shotgun (WGS) entry which is preliminary data.</text>
</comment>
<organism evidence="3 4">
    <name type="scientific">Piscinibacter koreensis</name>
    <dbReference type="NCBI Taxonomy" id="2742824"/>
    <lineage>
        <taxon>Bacteria</taxon>
        <taxon>Pseudomonadati</taxon>
        <taxon>Pseudomonadota</taxon>
        <taxon>Betaproteobacteria</taxon>
        <taxon>Burkholderiales</taxon>
        <taxon>Sphaerotilaceae</taxon>
        <taxon>Piscinibacter</taxon>
    </lineage>
</organism>
<keyword evidence="4" id="KW-1185">Reference proteome</keyword>
<feature type="region of interest" description="Disordered" evidence="1">
    <location>
        <begin position="85"/>
        <end position="115"/>
    </location>
</feature>
<dbReference type="AlphaFoldDB" id="A0A7Y6TV36"/>
<evidence type="ECO:0000313" key="3">
    <source>
        <dbReference type="EMBL" id="NUZ04502.1"/>
    </source>
</evidence>
<dbReference type="RefSeq" id="WP_176065505.1">
    <property type="nucleotide sequence ID" value="NZ_JABWMJ010000001.1"/>
</dbReference>
<feature type="chain" id="PRO_5031317984" description="Glycine zipper family protein" evidence="2">
    <location>
        <begin position="27"/>
        <end position="150"/>
    </location>
</feature>
<accession>A0A7Y6TV36</accession>
<keyword evidence="2" id="KW-0732">Signal</keyword>
<proteinExistence type="predicted"/>
<protein>
    <recommendedName>
        <fullName evidence="5">Glycine zipper family protein</fullName>
    </recommendedName>
</protein>
<evidence type="ECO:0000313" key="4">
    <source>
        <dbReference type="Proteomes" id="UP000529637"/>
    </source>
</evidence>
<evidence type="ECO:0008006" key="5">
    <source>
        <dbReference type="Google" id="ProtNLM"/>
    </source>
</evidence>
<reference evidence="3 4" key="1">
    <citation type="submission" date="2020-06" db="EMBL/GenBank/DDBJ databases">
        <title>Schlegella sp. ID0723 isolated from air conditioner.</title>
        <authorList>
            <person name="Kim D.Y."/>
            <person name="Kim D.-U."/>
        </authorList>
    </citation>
    <scope>NUCLEOTIDE SEQUENCE [LARGE SCALE GENOMIC DNA]</scope>
    <source>
        <strain evidence="3 4">ID0723</strain>
    </source>
</reference>
<dbReference type="Proteomes" id="UP000529637">
    <property type="component" value="Unassembled WGS sequence"/>
</dbReference>
<dbReference type="EMBL" id="JABWMJ010000001">
    <property type="protein sequence ID" value="NUZ04502.1"/>
    <property type="molecule type" value="Genomic_DNA"/>
</dbReference>